<dbReference type="Pfam" id="PF09500">
    <property type="entry name" value="YiiD_C"/>
    <property type="match status" value="1"/>
</dbReference>
<dbReference type="InterPro" id="IPR012660">
    <property type="entry name" value="YiiD_C"/>
</dbReference>
<reference evidence="2" key="1">
    <citation type="submission" date="2019-11" db="EMBL/GenBank/DDBJ databases">
        <title>Acidithiobacillus ferrianus sp. nov.: a facultatively anaerobic and extremely acidophilic chemolithoautotroph.</title>
        <authorList>
            <person name="Norris P.R."/>
            <person name="Falagan C."/>
            <person name="Moya-Beltran A."/>
            <person name="Castro M."/>
            <person name="Quatrini R."/>
            <person name="Johnson D.B."/>
        </authorList>
    </citation>
    <scope>NUCLEOTIDE SEQUENCE [LARGE SCALE GENOMIC DNA]</scope>
    <source>
        <strain evidence="2">MG</strain>
    </source>
</reference>
<evidence type="ECO:0000313" key="2">
    <source>
        <dbReference type="EMBL" id="NDU42366.1"/>
    </source>
</evidence>
<sequence length="150" mass="16320">MSPEELERYLHAQIPLSKAMEVSVLEVQPQSIMLSAPLAPNINHRDTVFGGSASAVAILAAWSLLHIHLIGEGIASRLVIQRNTMSYALPIDGTFTAVAAMPSAEEWARFLRMFKRRGKARITVASEMHFAGQVAGRFEGTFAVLGTTDV</sequence>
<proteinExistence type="predicted"/>
<dbReference type="InterPro" id="IPR029069">
    <property type="entry name" value="HotDog_dom_sf"/>
</dbReference>
<organism evidence="2">
    <name type="scientific">Acidithiobacillus ferrianus</name>
    <dbReference type="NCBI Taxonomy" id="2678518"/>
    <lineage>
        <taxon>Bacteria</taxon>
        <taxon>Pseudomonadati</taxon>
        <taxon>Pseudomonadota</taxon>
        <taxon>Acidithiobacillia</taxon>
        <taxon>Acidithiobacillales</taxon>
        <taxon>Acidithiobacillaceae</taxon>
        <taxon>Acidithiobacillus</taxon>
    </lineage>
</organism>
<gene>
    <name evidence="2" type="ORF">GL267_06835</name>
</gene>
<dbReference type="Gene3D" id="3.10.129.10">
    <property type="entry name" value="Hotdog Thioesterase"/>
    <property type="match status" value="1"/>
</dbReference>
<dbReference type="NCBIfam" id="TIGR02447">
    <property type="entry name" value="yiiD_Cterm"/>
    <property type="match status" value="1"/>
</dbReference>
<feature type="domain" description="Thioesterase putative" evidence="1">
    <location>
        <begin position="4"/>
        <end position="145"/>
    </location>
</feature>
<protein>
    <submittedName>
        <fullName evidence="2">Thioesterase</fullName>
    </submittedName>
</protein>
<accession>A0A845U535</accession>
<dbReference type="SUPFAM" id="SSF54637">
    <property type="entry name" value="Thioesterase/thiol ester dehydrase-isomerase"/>
    <property type="match status" value="1"/>
</dbReference>
<name>A0A845U535_9PROT</name>
<dbReference type="RefSeq" id="WP_163097612.1">
    <property type="nucleotide sequence ID" value="NZ_CP127523.1"/>
</dbReference>
<comment type="caution">
    <text evidence="2">The sequence shown here is derived from an EMBL/GenBank/DDBJ whole genome shotgun (WGS) entry which is preliminary data.</text>
</comment>
<dbReference type="AlphaFoldDB" id="A0A845U535"/>
<dbReference type="EMBL" id="WNJL01000030">
    <property type="protein sequence ID" value="NDU42366.1"/>
    <property type="molecule type" value="Genomic_DNA"/>
</dbReference>
<evidence type="ECO:0000259" key="1">
    <source>
        <dbReference type="Pfam" id="PF09500"/>
    </source>
</evidence>